<protein>
    <submittedName>
        <fullName evidence="3">Dynein heavy chain domain 1</fullName>
    </submittedName>
</protein>
<accession>A0A8T1RZE5</accession>
<dbReference type="InterPro" id="IPR026983">
    <property type="entry name" value="DHC"/>
</dbReference>
<evidence type="ECO:0000313" key="4">
    <source>
        <dbReference type="Proteomes" id="UP000765507"/>
    </source>
</evidence>
<feature type="coiled-coil region" evidence="1">
    <location>
        <begin position="309"/>
        <end position="336"/>
    </location>
</feature>
<gene>
    <name evidence="3" type="ORF">G0U57_005359</name>
</gene>
<sequence length="372" mass="41391">MAGKAPLANGTTRKAVLQVHLVFDADSQLVPFPSSQVLETSLLGALEIAVESVLQVTRTRKEKPVTQPEQSPGETETLWSQDLAMVLCKPQPSALRETGGPGPPGPQSPDELLQSLPAEVLCGQEPQLVHHLDLKVTGGLEVTGHRLRSQYPVPSREQLEQDLRSDSSIQGALASQRALLAEALSETQEICKQHTWMTEIHSFAHGWSPKQLELMKGWPAGKYVQRVVQLRAWAKRVREVPSMVITCNRLLLVDCSSVQQEIVSLLDSIIKEILSLLLSETSQRSEILISQLGGVVQLYQSVSTDIFIIAKCSQKLEQYQSQMTELQERVEYVRALNEVIRQHFRPLILDEENLENLVRLPAMACYGCEGRP</sequence>
<dbReference type="GO" id="GO:0051959">
    <property type="term" value="F:dynein light intermediate chain binding"/>
    <property type="evidence" value="ECO:0007669"/>
    <property type="project" value="InterPro"/>
</dbReference>
<keyword evidence="1" id="KW-0175">Coiled coil</keyword>
<dbReference type="GO" id="GO:0030286">
    <property type="term" value="C:dynein complex"/>
    <property type="evidence" value="ECO:0007669"/>
    <property type="project" value="InterPro"/>
</dbReference>
<evidence type="ECO:0000256" key="2">
    <source>
        <dbReference type="SAM" id="MobiDB-lite"/>
    </source>
</evidence>
<dbReference type="OrthoDB" id="5986589at2759"/>
<comment type="caution">
    <text evidence="3">The sequence shown here is derived from an EMBL/GenBank/DDBJ whole genome shotgun (WGS) entry which is preliminary data.</text>
</comment>
<dbReference type="GO" id="GO:0007018">
    <property type="term" value="P:microtubule-based movement"/>
    <property type="evidence" value="ECO:0007669"/>
    <property type="project" value="InterPro"/>
</dbReference>
<dbReference type="GO" id="GO:0045505">
    <property type="term" value="F:dynein intermediate chain binding"/>
    <property type="evidence" value="ECO:0007669"/>
    <property type="project" value="InterPro"/>
</dbReference>
<dbReference type="Proteomes" id="UP000765507">
    <property type="component" value="Unassembled WGS sequence"/>
</dbReference>
<organism evidence="3 4">
    <name type="scientific">Chelydra serpentina</name>
    <name type="common">Snapping turtle</name>
    <name type="synonym">Testudo serpentina</name>
    <dbReference type="NCBI Taxonomy" id="8475"/>
    <lineage>
        <taxon>Eukaryota</taxon>
        <taxon>Metazoa</taxon>
        <taxon>Chordata</taxon>
        <taxon>Craniata</taxon>
        <taxon>Vertebrata</taxon>
        <taxon>Euteleostomi</taxon>
        <taxon>Archelosauria</taxon>
        <taxon>Testudinata</taxon>
        <taxon>Testudines</taxon>
        <taxon>Cryptodira</taxon>
        <taxon>Durocryptodira</taxon>
        <taxon>Americhelydia</taxon>
        <taxon>Chelydroidea</taxon>
        <taxon>Chelydridae</taxon>
        <taxon>Chelydra</taxon>
    </lineage>
</organism>
<proteinExistence type="predicted"/>
<dbReference type="PANTHER" id="PTHR45703:SF36">
    <property type="entry name" value="DYNEIN HEAVY CHAIN, CYTOPLASMIC"/>
    <property type="match status" value="1"/>
</dbReference>
<dbReference type="EMBL" id="JAHGAV010001729">
    <property type="protein sequence ID" value="KAG6921755.1"/>
    <property type="molecule type" value="Genomic_DNA"/>
</dbReference>
<dbReference type="AlphaFoldDB" id="A0A8T1RZE5"/>
<feature type="region of interest" description="Disordered" evidence="2">
    <location>
        <begin position="92"/>
        <end position="112"/>
    </location>
</feature>
<evidence type="ECO:0000256" key="1">
    <source>
        <dbReference type="SAM" id="Coils"/>
    </source>
</evidence>
<dbReference type="PANTHER" id="PTHR45703">
    <property type="entry name" value="DYNEIN HEAVY CHAIN"/>
    <property type="match status" value="1"/>
</dbReference>
<evidence type="ECO:0000313" key="3">
    <source>
        <dbReference type="EMBL" id="KAG6921755.1"/>
    </source>
</evidence>
<reference evidence="3 4" key="1">
    <citation type="journal article" date="2020" name="G3 (Bethesda)">
        <title>Draft Genome of the Common Snapping Turtle, Chelydra serpentina, a Model for Phenotypic Plasticity in Reptiles.</title>
        <authorList>
            <person name="Das D."/>
            <person name="Singh S.K."/>
            <person name="Bierstedt J."/>
            <person name="Erickson A."/>
            <person name="Galli G.L.J."/>
            <person name="Crossley D.A. 2nd"/>
            <person name="Rhen T."/>
        </authorList>
    </citation>
    <scope>NUCLEOTIDE SEQUENCE [LARGE SCALE GENOMIC DNA]</scope>
    <source>
        <strain evidence="3">KW</strain>
    </source>
</reference>
<keyword evidence="4" id="KW-1185">Reference proteome</keyword>
<name>A0A8T1RZE5_CHESE</name>